<feature type="domain" description="HTH araC/xylS-type" evidence="4">
    <location>
        <begin position="185"/>
        <end position="283"/>
    </location>
</feature>
<dbReference type="InterPro" id="IPR009057">
    <property type="entry name" value="Homeodomain-like_sf"/>
</dbReference>
<dbReference type="InterPro" id="IPR018062">
    <property type="entry name" value="HTH_AraC-typ_CS"/>
</dbReference>
<keyword evidence="6" id="KW-1185">Reference proteome</keyword>
<dbReference type="Gene3D" id="1.10.10.60">
    <property type="entry name" value="Homeodomain-like"/>
    <property type="match status" value="2"/>
</dbReference>
<evidence type="ECO:0000256" key="2">
    <source>
        <dbReference type="ARBA" id="ARBA00023125"/>
    </source>
</evidence>
<dbReference type="PANTHER" id="PTHR43280">
    <property type="entry name" value="ARAC-FAMILY TRANSCRIPTIONAL REGULATOR"/>
    <property type="match status" value="1"/>
</dbReference>
<sequence>MQFIYENFTFPPDQSFTIRSEFLEVKKYQSFKCHVNFEIALIENCTGKRFIGDHMEEFEGTELVLMASYLPHCWQYYRTNDPLIPAHAIVVHFFPDFMGADLLRKPEARHLVQLFADAAKGVLFTGETLRKAKMILQEMLYEKGLSRSALMLQLLDVMALSPSSRILSSPGFNIIESSGEANKINHIFDHIFKNFRNAITLEEVAALIPMSSAAFCRFFKSKTGRTLTDFIKEVRIGHAAKLLLERTYNVSEACYNSGYNNISNFNKHFKEIKGVSPKAFVKRYQVSEQ</sequence>
<dbReference type="SUPFAM" id="SSF46689">
    <property type="entry name" value="Homeodomain-like"/>
    <property type="match status" value="2"/>
</dbReference>
<dbReference type="PROSITE" id="PS01124">
    <property type="entry name" value="HTH_ARAC_FAMILY_2"/>
    <property type="match status" value="1"/>
</dbReference>
<dbReference type="PROSITE" id="PS00041">
    <property type="entry name" value="HTH_ARAC_FAMILY_1"/>
    <property type="match status" value="1"/>
</dbReference>
<dbReference type="InterPro" id="IPR018060">
    <property type="entry name" value="HTH_AraC"/>
</dbReference>
<keyword evidence="1" id="KW-0805">Transcription regulation</keyword>
<protein>
    <submittedName>
        <fullName evidence="5">Helix-turn-helix domain-containing protein</fullName>
    </submittedName>
</protein>
<reference evidence="5 6" key="1">
    <citation type="submission" date="2021-11" db="EMBL/GenBank/DDBJ databases">
        <title>Genomic of Niabella pedocola.</title>
        <authorList>
            <person name="Wu T."/>
        </authorList>
    </citation>
    <scope>NUCLEOTIDE SEQUENCE [LARGE SCALE GENOMIC DNA]</scope>
    <source>
        <strain evidence="5 6">JCM 31011</strain>
    </source>
</reference>
<proteinExistence type="predicted"/>
<comment type="caution">
    <text evidence="5">The sequence shown here is derived from an EMBL/GenBank/DDBJ whole genome shotgun (WGS) entry which is preliminary data.</text>
</comment>
<gene>
    <name evidence="5" type="ORF">LQ567_03710</name>
</gene>
<name>A0ABS8PNI9_9BACT</name>
<organism evidence="5 6">
    <name type="scientific">Niabella pedocola</name>
    <dbReference type="NCBI Taxonomy" id="1752077"/>
    <lineage>
        <taxon>Bacteria</taxon>
        <taxon>Pseudomonadati</taxon>
        <taxon>Bacteroidota</taxon>
        <taxon>Chitinophagia</taxon>
        <taxon>Chitinophagales</taxon>
        <taxon>Chitinophagaceae</taxon>
        <taxon>Niabella</taxon>
    </lineage>
</organism>
<dbReference type="SMART" id="SM00342">
    <property type="entry name" value="HTH_ARAC"/>
    <property type="match status" value="1"/>
</dbReference>
<dbReference type="Proteomes" id="UP001199816">
    <property type="component" value="Unassembled WGS sequence"/>
</dbReference>
<evidence type="ECO:0000259" key="4">
    <source>
        <dbReference type="PROSITE" id="PS01124"/>
    </source>
</evidence>
<evidence type="ECO:0000256" key="3">
    <source>
        <dbReference type="ARBA" id="ARBA00023163"/>
    </source>
</evidence>
<keyword evidence="3" id="KW-0804">Transcription</keyword>
<dbReference type="EMBL" id="JAJNEC010000003">
    <property type="protein sequence ID" value="MCD2421853.1"/>
    <property type="molecule type" value="Genomic_DNA"/>
</dbReference>
<dbReference type="RefSeq" id="WP_231002754.1">
    <property type="nucleotide sequence ID" value="NZ_JAJNEC010000003.1"/>
</dbReference>
<keyword evidence="2" id="KW-0238">DNA-binding</keyword>
<dbReference type="PANTHER" id="PTHR43280:SF27">
    <property type="entry name" value="TRANSCRIPTIONAL REGULATOR MTLR"/>
    <property type="match status" value="1"/>
</dbReference>
<dbReference type="Pfam" id="PF12833">
    <property type="entry name" value="HTH_18"/>
    <property type="match status" value="1"/>
</dbReference>
<evidence type="ECO:0000313" key="5">
    <source>
        <dbReference type="EMBL" id="MCD2421853.1"/>
    </source>
</evidence>
<evidence type="ECO:0000256" key="1">
    <source>
        <dbReference type="ARBA" id="ARBA00023015"/>
    </source>
</evidence>
<evidence type="ECO:0000313" key="6">
    <source>
        <dbReference type="Proteomes" id="UP001199816"/>
    </source>
</evidence>
<accession>A0ABS8PNI9</accession>